<organism evidence="7 8">
    <name type="scientific">Linum tenue</name>
    <dbReference type="NCBI Taxonomy" id="586396"/>
    <lineage>
        <taxon>Eukaryota</taxon>
        <taxon>Viridiplantae</taxon>
        <taxon>Streptophyta</taxon>
        <taxon>Embryophyta</taxon>
        <taxon>Tracheophyta</taxon>
        <taxon>Spermatophyta</taxon>
        <taxon>Magnoliopsida</taxon>
        <taxon>eudicotyledons</taxon>
        <taxon>Gunneridae</taxon>
        <taxon>Pentapetalae</taxon>
        <taxon>rosids</taxon>
        <taxon>fabids</taxon>
        <taxon>Malpighiales</taxon>
        <taxon>Linaceae</taxon>
        <taxon>Linum</taxon>
    </lineage>
</organism>
<evidence type="ECO:0000313" key="7">
    <source>
        <dbReference type="EMBL" id="CAI0406486.1"/>
    </source>
</evidence>
<reference evidence="7" key="1">
    <citation type="submission" date="2022-08" db="EMBL/GenBank/DDBJ databases">
        <authorList>
            <person name="Gutierrez-Valencia J."/>
        </authorList>
    </citation>
    <scope>NUCLEOTIDE SEQUENCE</scope>
</reference>
<evidence type="ECO:0000313" key="8">
    <source>
        <dbReference type="Proteomes" id="UP001154282"/>
    </source>
</evidence>
<evidence type="ECO:0000256" key="6">
    <source>
        <dbReference type="SAM" id="SignalP"/>
    </source>
</evidence>
<dbReference type="GO" id="GO:0050832">
    <property type="term" value="P:defense response to fungus"/>
    <property type="evidence" value="ECO:0007669"/>
    <property type="project" value="UniProtKB-KW"/>
</dbReference>
<keyword evidence="5" id="KW-1015">Disulfide bond</keyword>
<evidence type="ECO:0000256" key="5">
    <source>
        <dbReference type="ARBA" id="ARBA00023157"/>
    </source>
</evidence>
<sequence>MFFFFFLLTAFLLPEVNGQVKRCVETLYPSGCTLADCGQKCYERHQQISGQCIGNESMTNYACVCVWSC</sequence>
<dbReference type="Pfam" id="PF07333">
    <property type="entry name" value="SLR1-BP"/>
    <property type="match status" value="1"/>
</dbReference>
<dbReference type="EMBL" id="CAMGYJ010000004">
    <property type="protein sequence ID" value="CAI0406486.1"/>
    <property type="molecule type" value="Genomic_DNA"/>
</dbReference>
<feature type="signal peptide" evidence="6">
    <location>
        <begin position="1"/>
        <end position="18"/>
    </location>
</feature>
<dbReference type="PANTHER" id="PTHR33830">
    <property type="entry name" value="DEFENSIN-LIKE PROTEIN 184-RELATED"/>
    <property type="match status" value="1"/>
</dbReference>
<comment type="caution">
    <text evidence="7">The sequence shown here is derived from an EMBL/GenBank/DDBJ whole genome shotgun (WGS) entry which is preliminary data.</text>
</comment>
<dbReference type="PANTHER" id="PTHR33830:SF21">
    <property type="entry name" value="DEFENSIN-LIKE PROTEIN 165-RELATED"/>
    <property type="match status" value="1"/>
</dbReference>
<keyword evidence="2" id="KW-0929">Antimicrobial</keyword>
<keyword evidence="8" id="KW-1185">Reference proteome</keyword>
<comment type="similarity">
    <text evidence="1">Belongs to the DEFL family.</text>
</comment>
<gene>
    <name evidence="7" type="ORF">LITE_LOCUS13221</name>
</gene>
<name>A0AAV0J9N0_9ROSI</name>
<evidence type="ECO:0000256" key="1">
    <source>
        <dbReference type="ARBA" id="ARBA00006722"/>
    </source>
</evidence>
<evidence type="ECO:0000256" key="2">
    <source>
        <dbReference type="ARBA" id="ARBA00022529"/>
    </source>
</evidence>
<dbReference type="GO" id="GO:0031640">
    <property type="term" value="P:killing of cells of another organism"/>
    <property type="evidence" value="ECO:0007669"/>
    <property type="project" value="UniProtKB-KW"/>
</dbReference>
<dbReference type="AlphaFoldDB" id="A0AAV0J9N0"/>
<keyword evidence="6" id="KW-0732">Signal</keyword>
<evidence type="ECO:0000256" key="3">
    <source>
        <dbReference type="ARBA" id="ARBA00022577"/>
    </source>
</evidence>
<keyword evidence="3" id="KW-0295">Fungicide</keyword>
<dbReference type="InterPro" id="IPR010851">
    <property type="entry name" value="DEFL"/>
</dbReference>
<accession>A0AAV0J9N0</accession>
<proteinExistence type="inferred from homology"/>
<protein>
    <submittedName>
        <fullName evidence="7">Uncharacterized protein</fullName>
    </submittedName>
</protein>
<keyword evidence="4" id="KW-0611">Plant defense</keyword>
<evidence type="ECO:0000256" key="4">
    <source>
        <dbReference type="ARBA" id="ARBA00022821"/>
    </source>
</evidence>
<feature type="chain" id="PRO_5043381687" evidence="6">
    <location>
        <begin position="19"/>
        <end position="69"/>
    </location>
</feature>
<dbReference type="Proteomes" id="UP001154282">
    <property type="component" value="Unassembled WGS sequence"/>
</dbReference>